<proteinExistence type="predicted"/>
<gene>
    <name evidence="2" type="ORF">ELS82_12050</name>
</gene>
<evidence type="ECO:0000313" key="2">
    <source>
        <dbReference type="EMBL" id="TFH91379.1"/>
    </source>
</evidence>
<feature type="chain" id="PRO_5021390188" description="Porin family protein" evidence="1">
    <location>
        <begin position="20"/>
        <end position="224"/>
    </location>
</feature>
<dbReference type="EMBL" id="SATR01000016">
    <property type="protein sequence ID" value="TFH91379.1"/>
    <property type="molecule type" value="Genomic_DNA"/>
</dbReference>
<dbReference type="SUPFAM" id="SSF56925">
    <property type="entry name" value="OMPA-like"/>
    <property type="match status" value="1"/>
</dbReference>
<sequence length="224" mass="25281">MKKLSIACLAGLLSHSAMANITVSIEKDFLELGVYAPLFDDAYLFVGADTDDWLGVGVGYYYDINPQWKLGAYYEYGLYDDWLMHEIGIDGVKTSSHQVDLSATHYFGHSAAKIGVTAERVRNGFTWLTVDDVDKYSLYLSASHYFQHVYVTGKYEHYLAVDQSDMENFNQGHANAWELSLGSMHSLFNFYPYAKVSVFDPNGTYYGQSNSDVTFSINGTFSFR</sequence>
<evidence type="ECO:0008006" key="4">
    <source>
        <dbReference type="Google" id="ProtNLM"/>
    </source>
</evidence>
<dbReference type="InterPro" id="IPR011250">
    <property type="entry name" value="OMP/PagP_B-barrel"/>
</dbReference>
<keyword evidence="1" id="KW-0732">Signal</keyword>
<dbReference type="Proteomes" id="UP000297753">
    <property type="component" value="Unassembled WGS sequence"/>
</dbReference>
<dbReference type="OrthoDB" id="5868017at2"/>
<evidence type="ECO:0000313" key="3">
    <source>
        <dbReference type="Proteomes" id="UP000297753"/>
    </source>
</evidence>
<evidence type="ECO:0000256" key="1">
    <source>
        <dbReference type="SAM" id="SignalP"/>
    </source>
</evidence>
<reference evidence="2 3" key="1">
    <citation type="submission" date="2019-01" db="EMBL/GenBank/DDBJ databases">
        <title>Vibrio BEI176 sp. nov, a marine bacterium isolated from China: eastern marignal seas.</title>
        <authorList>
            <person name="Li B."/>
        </authorList>
    </citation>
    <scope>NUCLEOTIDE SEQUENCE [LARGE SCALE GENOMIC DNA]</scope>
    <source>
        <strain evidence="2 3">BEI176</strain>
    </source>
</reference>
<comment type="caution">
    <text evidence="2">The sequence shown here is derived from an EMBL/GenBank/DDBJ whole genome shotgun (WGS) entry which is preliminary data.</text>
</comment>
<protein>
    <recommendedName>
        <fullName evidence="4">Porin family protein</fullName>
    </recommendedName>
</protein>
<keyword evidence="3" id="KW-1185">Reference proteome</keyword>
<feature type="signal peptide" evidence="1">
    <location>
        <begin position="1"/>
        <end position="19"/>
    </location>
</feature>
<name>A0A4Y8WEX0_9VIBR</name>
<accession>A0A4Y8WEX0</accession>
<dbReference type="AlphaFoldDB" id="A0A4Y8WEX0"/>
<organism evidence="2 3">
    <name type="scientific">Vibrio ouci</name>
    <dbReference type="NCBI Taxonomy" id="2499078"/>
    <lineage>
        <taxon>Bacteria</taxon>
        <taxon>Pseudomonadati</taxon>
        <taxon>Pseudomonadota</taxon>
        <taxon>Gammaproteobacteria</taxon>
        <taxon>Vibrionales</taxon>
        <taxon>Vibrionaceae</taxon>
        <taxon>Vibrio</taxon>
    </lineage>
</organism>
<dbReference type="RefSeq" id="WP_134835689.1">
    <property type="nucleotide sequence ID" value="NZ_SATR01000016.1"/>
</dbReference>